<evidence type="ECO:0000313" key="11">
    <source>
        <dbReference type="Proteomes" id="UP000199408"/>
    </source>
</evidence>
<feature type="transmembrane region" description="Helical" evidence="8">
    <location>
        <begin position="86"/>
        <end position="104"/>
    </location>
</feature>
<dbReference type="STRING" id="47864.GA0070560_109183"/>
<dbReference type="InterPro" id="IPR050171">
    <property type="entry name" value="MFS_Transporters"/>
</dbReference>
<evidence type="ECO:0000256" key="4">
    <source>
        <dbReference type="ARBA" id="ARBA00022692"/>
    </source>
</evidence>
<comment type="subcellular location">
    <subcellularLocation>
        <location evidence="1">Cell membrane</location>
        <topology evidence="1">Multi-pass membrane protein</topology>
    </subcellularLocation>
</comment>
<dbReference type="EMBL" id="FMDN01000009">
    <property type="protein sequence ID" value="SCG55608.1"/>
    <property type="molecule type" value="Genomic_DNA"/>
</dbReference>
<dbReference type="Gene3D" id="1.20.1250.20">
    <property type="entry name" value="MFS general substrate transporter like domains"/>
    <property type="match status" value="1"/>
</dbReference>
<evidence type="ECO:0000256" key="6">
    <source>
        <dbReference type="ARBA" id="ARBA00023136"/>
    </source>
</evidence>
<reference evidence="11" key="1">
    <citation type="submission" date="2016-06" db="EMBL/GenBank/DDBJ databases">
        <authorList>
            <person name="Varghese N."/>
        </authorList>
    </citation>
    <scope>NUCLEOTIDE SEQUENCE [LARGE SCALE GENOMIC DNA]</scope>
    <source>
        <strain evidence="11">DSM 43171</strain>
    </source>
</reference>
<evidence type="ECO:0000256" key="8">
    <source>
        <dbReference type="SAM" id="Phobius"/>
    </source>
</evidence>
<dbReference type="SUPFAM" id="SSF103473">
    <property type="entry name" value="MFS general substrate transporter"/>
    <property type="match status" value="1"/>
</dbReference>
<feature type="transmembrane region" description="Helical" evidence="8">
    <location>
        <begin position="148"/>
        <end position="167"/>
    </location>
</feature>
<sequence length="437" mass="44748">MIATITGFLRNTYAPLRGPARTLGVLHLVDSMGNGLFLAGAMVYFVTAAGLPAAQVGLGLSLAGIAGFVSSVLLGKMADRTGARPLLATLLFTLAGCFLLYPLVDSVWFFFLLISLIGALEYGCGPAFGTLIMDLVPEPDRVPARAALRSLFNIGFSAGSLLAVALIGTGSTAWLQLLPLGNAVTFIVSGLLVLRLPATPTPPSVNSGRRFGALRDLPFLTVVGASGLLALHGAVLVVGLPLWLVTRTDLPNFVVPLFLTVNTALVVLFQVVASRGADTIAGAASVARRAGLVCLAACLLLAVTPSAGVWGAAIAAVVALLLFTLAELWQSASAFGLGFGLAGTQNRGEYLGAFNLHIVVQAAIGPALVTYLVVSVGALGWVALGLIFTLSALVIGPAARRAAAAQRLQSGEERDAPPADPPGEPQSGEQPSATAQP</sequence>
<dbReference type="PANTHER" id="PTHR23517">
    <property type="entry name" value="RESISTANCE PROTEIN MDTM, PUTATIVE-RELATED-RELATED"/>
    <property type="match status" value="1"/>
</dbReference>
<feature type="compositionally biased region" description="Polar residues" evidence="7">
    <location>
        <begin position="427"/>
        <end position="437"/>
    </location>
</feature>
<feature type="transmembrane region" description="Helical" evidence="8">
    <location>
        <begin position="53"/>
        <end position="74"/>
    </location>
</feature>
<feature type="transmembrane region" description="Helical" evidence="8">
    <location>
        <begin position="250"/>
        <end position="274"/>
    </location>
</feature>
<dbReference type="RefSeq" id="WP_091297032.1">
    <property type="nucleotide sequence ID" value="NZ_FMDN01000009.1"/>
</dbReference>
<feature type="transmembrane region" description="Helical" evidence="8">
    <location>
        <begin position="286"/>
        <end position="303"/>
    </location>
</feature>
<evidence type="ECO:0000256" key="5">
    <source>
        <dbReference type="ARBA" id="ARBA00022989"/>
    </source>
</evidence>
<feature type="transmembrane region" description="Helical" evidence="8">
    <location>
        <begin position="173"/>
        <end position="196"/>
    </location>
</feature>
<feature type="region of interest" description="Disordered" evidence="7">
    <location>
        <begin position="406"/>
        <end position="437"/>
    </location>
</feature>
<dbReference type="InterPro" id="IPR011701">
    <property type="entry name" value="MFS"/>
</dbReference>
<feature type="transmembrane region" description="Helical" evidence="8">
    <location>
        <begin position="25"/>
        <end position="47"/>
    </location>
</feature>
<dbReference type="InterPro" id="IPR020846">
    <property type="entry name" value="MFS_dom"/>
</dbReference>
<organism evidence="10 11">
    <name type="scientific">Micromonospora halophytica</name>
    <dbReference type="NCBI Taxonomy" id="47864"/>
    <lineage>
        <taxon>Bacteria</taxon>
        <taxon>Bacillati</taxon>
        <taxon>Actinomycetota</taxon>
        <taxon>Actinomycetes</taxon>
        <taxon>Micromonosporales</taxon>
        <taxon>Micromonosporaceae</taxon>
        <taxon>Micromonospora</taxon>
    </lineage>
</organism>
<evidence type="ECO:0000313" key="10">
    <source>
        <dbReference type="EMBL" id="SCG55608.1"/>
    </source>
</evidence>
<dbReference type="GO" id="GO:0005886">
    <property type="term" value="C:plasma membrane"/>
    <property type="evidence" value="ECO:0007669"/>
    <property type="project" value="UniProtKB-SubCell"/>
</dbReference>
<feature type="transmembrane region" description="Helical" evidence="8">
    <location>
        <begin position="110"/>
        <end position="136"/>
    </location>
</feature>
<feature type="transmembrane region" description="Helical" evidence="8">
    <location>
        <begin position="217"/>
        <end position="244"/>
    </location>
</feature>
<protein>
    <submittedName>
        <fullName evidence="10">Major Facilitator Superfamily protein</fullName>
    </submittedName>
</protein>
<evidence type="ECO:0000256" key="1">
    <source>
        <dbReference type="ARBA" id="ARBA00004651"/>
    </source>
</evidence>
<feature type="transmembrane region" description="Helical" evidence="8">
    <location>
        <begin position="350"/>
        <end position="372"/>
    </location>
</feature>
<dbReference type="PANTHER" id="PTHR23517:SF2">
    <property type="entry name" value="MULTIDRUG RESISTANCE PROTEIN MDTH"/>
    <property type="match status" value="1"/>
</dbReference>
<dbReference type="GO" id="GO:0022857">
    <property type="term" value="F:transmembrane transporter activity"/>
    <property type="evidence" value="ECO:0007669"/>
    <property type="project" value="InterPro"/>
</dbReference>
<gene>
    <name evidence="10" type="ORF">GA0070560_109183</name>
</gene>
<keyword evidence="11" id="KW-1185">Reference proteome</keyword>
<keyword evidence="6 8" id="KW-0472">Membrane</keyword>
<dbReference type="PROSITE" id="PS50850">
    <property type="entry name" value="MFS"/>
    <property type="match status" value="1"/>
</dbReference>
<dbReference type="Pfam" id="PF07690">
    <property type="entry name" value="MFS_1"/>
    <property type="match status" value="1"/>
</dbReference>
<evidence type="ECO:0000256" key="7">
    <source>
        <dbReference type="SAM" id="MobiDB-lite"/>
    </source>
</evidence>
<feature type="domain" description="Major facilitator superfamily (MFS) profile" evidence="9">
    <location>
        <begin position="19"/>
        <end position="403"/>
    </location>
</feature>
<dbReference type="InterPro" id="IPR036259">
    <property type="entry name" value="MFS_trans_sf"/>
</dbReference>
<name>A0A1C5IB06_9ACTN</name>
<feature type="transmembrane region" description="Helical" evidence="8">
    <location>
        <begin position="378"/>
        <end position="399"/>
    </location>
</feature>
<keyword evidence="4 8" id="KW-0812">Transmembrane</keyword>
<evidence type="ECO:0000259" key="9">
    <source>
        <dbReference type="PROSITE" id="PS50850"/>
    </source>
</evidence>
<proteinExistence type="predicted"/>
<feature type="transmembrane region" description="Helical" evidence="8">
    <location>
        <begin position="309"/>
        <end position="329"/>
    </location>
</feature>
<dbReference type="Proteomes" id="UP000199408">
    <property type="component" value="Unassembled WGS sequence"/>
</dbReference>
<keyword evidence="2" id="KW-0813">Transport</keyword>
<keyword evidence="3" id="KW-1003">Cell membrane</keyword>
<accession>A0A1C5IB06</accession>
<evidence type="ECO:0000256" key="2">
    <source>
        <dbReference type="ARBA" id="ARBA00022448"/>
    </source>
</evidence>
<keyword evidence="5 8" id="KW-1133">Transmembrane helix</keyword>
<evidence type="ECO:0000256" key="3">
    <source>
        <dbReference type="ARBA" id="ARBA00022475"/>
    </source>
</evidence>
<dbReference type="AlphaFoldDB" id="A0A1C5IB06"/>
<dbReference type="OrthoDB" id="3865324at2"/>